<organism evidence="1 2">
    <name type="scientific">Amedibacillus hominis</name>
    <dbReference type="NCBI Taxonomy" id="2897776"/>
    <lineage>
        <taxon>Bacteria</taxon>
        <taxon>Bacillati</taxon>
        <taxon>Bacillota</taxon>
        <taxon>Erysipelotrichia</taxon>
        <taxon>Erysipelotrichales</taxon>
        <taxon>Erysipelotrichaceae</taxon>
        <taxon>Amedibacillus</taxon>
    </lineage>
</organism>
<gene>
    <name evidence="1" type="ORF">LQE99_12680</name>
</gene>
<evidence type="ECO:0000313" key="1">
    <source>
        <dbReference type="EMBL" id="MCH4285977.1"/>
    </source>
</evidence>
<dbReference type="RefSeq" id="WP_178695163.1">
    <property type="nucleotide sequence ID" value="NZ_JAKVPQ010000010.1"/>
</dbReference>
<evidence type="ECO:0000313" key="2">
    <source>
        <dbReference type="Proteomes" id="UP001202402"/>
    </source>
</evidence>
<dbReference type="PROSITE" id="PS51257">
    <property type="entry name" value="PROKAR_LIPOPROTEIN"/>
    <property type="match status" value="1"/>
</dbReference>
<keyword evidence="2" id="KW-1185">Reference proteome</keyword>
<evidence type="ECO:0008006" key="3">
    <source>
        <dbReference type="Google" id="ProtNLM"/>
    </source>
</evidence>
<reference evidence="1 2" key="1">
    <citation type="submission" date="2022-02" db="EMBL/GenBank/DDBJ databases">
        <title>Genome of Erysipelotrichaceae sp. nov. NSJ-176 isolated from human feces.</title>
        <authorList>
            <person name="Abdugheni R."/>
        </authorList>
    </citation>
    <scope>NUCLEOTIDE SEQUENCE [LARGE SCALE GENOMIC DNA]</scope>
    <source>
        <strain evidence="1 2">NSJ-176</strain>
    </source>
</reference>
<name>A0ABS9R8K0_9FIRM</name>
<accession>A0ABS9R8K0</accession>
<dbReference type="InterPro" id="IPR017853">
    <property type="entry name" value="GH"/>
</dbReference>
<sequence>MQKNFLKKISCILFVVGLSACSTKESSIHAILSWKQEPLQSAQEVVQQLSDQKIQRLYQYPNTWEISAWDELGKQCQKQKIELYAMIGEPEWVLEKNGTSLMKMIDQIDLLNHSLSQGKITGIMLDIEPYALKEWNEDQEEILDDYVELMQYAYTHAQKYDLQVVACIPYFYDSLGYKKQLEELMPYCDEIAIMNYQKQDEWGQIEGEVALASTYDKAVSVLYELQDVGVKELDQNQTYAEDGLFAVSKSFSALQKKSHVSLGIGYHEYQSYQKLRQKESGDSR</sequence>
<dbReference type="EMBL" id="JAKVPQ010000010">
    <property type="protein sequence ID" value="MCH4285977.1"/>
    <property type="molecule type" value="Genomic_DNA"/>
</dbReference>
<comment type="caution">
    <text evidence="1">The sequence shown here is derived from an EMBL/GenBank/DDBJ whole genome shotgun (WGS) entry which is preliminary data.</text>
</comment>
<protein>
    <recommendedName>
        <fullName evidence="3">GH18 domain-containing protein</fullName>
    </recommendedName>
</protein>
<dbReference type="Proteomes" id="UP001202402">
    <property type="component" value="Unassembled WGS sequence"/>
</dbReference>
<dbReference type="SUPFAM" id="SSF51445">
    <property type="entry name" value="(Trans)glycosidases"/>
    <property type="match status" value="1"/>
</dbReference>
<dbReference type="Gene3D" id="3.20.20.80">
    <property type="entry name" value="Glycosidases"/>
    <property type="match status" value="1"/>
</dbReference>
<proteinExistence type="predicted"/>